<evidence type="ECO:0000256" key="12">
    <source>
        <dbReference type="ARBA" id="ARBA00023136"/>
    </source>
</evidence>
<evidence type="ECO:0000259" key="16">
    <source>
        <dbReference type="Pfam" id="PF03717"/>
    </source>
</evidence>
<dbReference type="PANTHER" id="PTHR30627">
    <property type="entry name" value="PEPTIDOGLYCAN D,D-TRANSPEPTIDASE"/>
    <property type="match status" value="1"/>
</dbReference>
<keyword evidence="7 14" id="KW-0812">Transmembrane</keyword>
<keyword evidence="10" id="KW-0573">Peptidoglycan synthesis</keyword>
<reference evidence="18" key="1">
    <citation type="submission" date="2015-10" db="EMBL/GenBank/DDBJ databases">
        <authorList>
            <person name="Regsiter A."/>
            <person name="william w."/>
        </authorList>
    </citation>
    <scope>NUCLEOTIDE SEQUENCE [LARGE SCALE GENOMIC DNA]</scope>
</reference>
<dbReference type="Pfam" id="PF03717">
    <property type="entry name" value="PBP_dimer"/>
    <property type="match status" value="1"/>
</dbReference>
<dbReference type="InterPro" id="IPR001460">
    <property type="entry name" value="PCN-bd_Tpept"/>
</dbReference>
<keyword evidence="4" id="KW-1003">Cell membrane</keyword>
<evidence type="ECO:0000259" key="15">
    <source>
        <dbReference type="Pfam" id="PF00905"/>
    </source>
</evidence>
<feature type="transmembrane region" description="Helical" evidence="14">
    <location>
        <begin position="29"/>
        <end position="48"/>
    </location>
</feature>
<evidence type="ECO:0000256" key="14">
    <source>
        <dbReference type="SAM" id="Phobius"/>
    </source>
</evidence>
<feature type="domain" description="Penicillin-binding protein dimerisation" evidence="16">
    <location>
        <begin position="75"/>
        <end position="244"/>
    </location>
</feature>
<gene>
    <name evidence="17" type="ORF">PL9214650078</name>
</gene>
<proteinExistence type="inferred from homology"/>
<dbReference type="EMBL" id="CZDF01000172">
    <property type="protein sequence ID" value="CUR34639.1"/>
    <property type="molecule type" value="Genomic_DNA"/>
</dbReference>
<dbReference type="GO" id="GO:0008658">
    <property type="term" value="F:penicillin binding"/>
    <property type="evidence" value="ECO:0007669"/>
    <property type="project" value="InterPro"/>
</dbReference>
<evidence type="ECO:0000256" key="7">
    <source>
        <dbReference type="ARBA" id="ARBA00022692"/>
    </source>
</evidence>
<dbReference type="Gene3D" id="3.30.1390.30">
    <property type="entry name" value="Penicillin-binding protein 2a, domain 3"/>
    <property type="match status" value="1"/>
</dbReference>
<dbReference type="GO" id="GO:0071555">
    <property type="term" value="P:cell wall organization"/>
    <property type="evidence" value="ECO:0007669"/>
    <property type="project" value="UniProtKB-KW"/>
</dbReference>
<evidence type="ECO:0000256" key="9">
    <source>
        <dbReference type="ARBA" id="ARBA00022960"/>
    </source>
</evidence>
<evidence type="ECO:0000256" key="11">
    <source>
        <dbReference type="ARBA" id="ARBA00022989"/>
    </source>
</evidence>
<comment type="subcellular location">
    <subcellularLocation>
        <location evidence="2">Cell membrane</location>
    </subcellularLocation>
    <subcellularLocation>
        <location evidence="1">Membrane</location>
        <topology evidence="1">Single-pass membrane protein</topology>
    </subcellularLocation>
</comment>
<comment type="similarity">
    <text evidence="3">Belongs to the transpeptidase family.</text>
</comment>
<dbReference type="PANTHER" id="PTHR30627:SF2">
    <property type="entry name" value="PEPTIDOGLYCAN D,D-TRANSPEPTIDASE MRDA"/>
    <property type="match status" value="1"/>
</dbReference>
<keyword evidence="5" id="KW-0997">Cell inner membrane</keyword>
<evidence type="ECO:0000256" key="1">
    <source>
        <dbReference type="ARBA" id="ARBA00004167"/>
    </source>
</evidence>
<dbReference type="RefSeq" id="WP_072721327.1">
    <property type="nucleotide sequence ID" value="NZ_LN889813.1"/>
</dbReference>
<dbReference type="STRING" id="671072.PL9214650078"/>
<evidence type="ECO:0000313" key="17">
    <source>
        <dbReference type="EMBL" id="CUR34639.1"/>
    </source>
</evidence>
<keyword evidence="12 14" id="KW-0472">Membrane</keyword>
<keyword evidence="18" id="KW-1185">Reference proteome</keyword>
<feature type="domain" description="Penicillin-binding protein transpeptidase" evidence="15">
    <location>
        <begin position="277"/>
        <end position="589"/>
    </location>
</feature>
<dbReference type="GO" id="GO:0071972">
    <property type="term" value="F:peptidoglycan L,D-transpeptidase activity"/>
    <property type="evidence" value="ECO:0007669"/>
    <property type="project" value="TreeGrafter"/>
</dbReference>
<dbReference type="GO" id="GO:0006508">
    <property type="term" value="P:proteolysis"/>
    <property type="evidence" value="ECO:0007669"/>
    <property type="project" value="UniProtKB-KW"/>
</dbReference>
<keyword evidence="11 14" id="KW-1133">Transmembrane helix</keyword>
<dbReference type="InterPro" id="IPR005311">
    <property type="entry name" value="PBP_dimer"/>
</dbReference>
<keyword evidence="9" id="KW-0133">Cell shape</keyword>
<evidence type="ECO:0000256" key="2">
    <source>
        <dbReference type="ARBA" id="ARBA00004236"/>
    </source>
</evidence>
<dbReference type="Gene3D" id="3.40.710.10">
    <property type="entry name" value="DD-peptidase/beta-lactamase superfamily"/>
    <property type="match status" value="1"/>
</dbReference>
<evidence type="ECO:0000256" key="4">
    <source>
        <dbReference type="ARBA" id="ARBA00022475"/>
    </source>
</evidence>
<keyword evidence="6" id="KW-0645">Protease</keyword>
<organism evidence="17 18">
    <name type="scientific">Planktothrix tepida PCC 9214</name>
    <dbReference type="NCBI Taxonomy" id="671072"/>
    <lineage>
        <taxon>Bacteria</taxon>
        <taxon>Bacillati</taxon>
        <taxon>Cyanobacteriota</taxon>
        <taxon>Cyanophyceae</taxon>
        <taxon>Oscillatoriophycideae</taxon>
        <taxon>Oscillatoriales</taxon>
        <taxon>Microcoleaceae</taxon>
        <taxon>Planktothrix</taxon>
    </lineage>
</organism>
<dbReference type="GO" id="GO:0009002">
    <property type="term" value="F:serine-type D-Ala-D-Ala carboxypeptidase activity"/>
    <property type="evidence" value="ECO:0007669"/>
    <property type="project" value="InterPro"/>
</dbReference>
<evidence type="ECO:0000256" key="6">
    <source>
        <dbReference type="ARBA" id="ARBA00022670"/>
    </source>
</evidence>
<dbReference type="Pfam" id="PF00905">
    <property type="entry name" value="Transpeptidase"/>
    <property type="match status" value="1"/>
</dbReference>
<dbReference type="NCBIfam" id="TIGR03423">
    <property type="entry name" value="pbp2_mrdA"/>
    <property type="match status" value="1"/>
</dbReference>
<dbReference type="OrthoDB" id="9766847at2"/>
<dbReference type="Gene3D" id="3.90.1310.10">
    <property type="entry name" value="Penicillin-binding protein 2a (Domain 2)"/>
    <property type="match status" value="1"/>
</dbReference>
<evidence type="ECO:0000256" key="3">
    <source>
        <dbReference type="ARBA" id="ARBA00007171"/>
    </source>
</evidence>
<dbReference type="SUPFAM" id="SSF56519">
    <property type="entry name" value="Penicillin binding protein dimerisation domain"/>
    <property type="match status" value="1"/>
</dbReference>
<evidence type="ECO:0000256" key="8">
    <source>
        <dbReference type="ARBA" id="ARBA00022801"/>
    </source>
</evidence>
<dbReference type="GO" id="GO:0008360">
    <property type="term" value="P:regulation of cell shape"/>
    <property type="evidence" value="ECO:0007669"/>
    <property type="project" value="UniProtKB-KW"/>
</dbReference>
<dbReference type="InterPro" id="IPR017790">
    <property type="entry name" value="Penicillin-binding_protein_2"/>
</dbReference>
<dbReference type="GO" id="GO:0009252">
    <property type="term" value="P:peptidoglycan biosynthetic process"/>
    <property type="evidence" value="ECO:0007669"/>
    <property type="project" value="UniProtKB-KW"/>
</dbReference>
<dbReference type="InterPro" id="IPR012338">
    <property type="entry name" value="Beta-lactam/transpept-like"/>
</dbReference>
<dbReference type="SUPFAM" id="SSF56601">
    <property type="entry name" value="beta-lactamase/transpeptidase-like"/>
    <property type="match status" value="1"/>
</dbReference>
<name>A0A1J1LQE0_9CYAN</name>
<dbReference type="InterPro" id="IPR036138">
    <property type="entry name" value="PBP_dimer_sf"/>
</dbReference>
<dbReference type="AlphaFoldDB" id="A0A1J1LQE0"/>
<evidence type="ECO:0000313" key="18">
    <source>
        <dbReference type="Proteomes" id="UP000184315"/>
    </source>
</evidence>
<dbReference type="GO" id="GO:0005886">
    <property type="term" value="C:plasma membrane"/>
    <property type="evidence" value="ECO:0007669"/>
    <property type="project" value="UniProtKB-SubCell"/>
</dbReference>
<sequence length="613" mass="66557">MESNYSWGTDVHQTAIPLRNHQRRQIRPLYRAVLLMVLATLAMGVHSFRLVQLQLIDGQKNRERAEENRIRLIPIPSNRGYILDRNNKPLAANHLTRALYVWPKEQTPEQWSQIATMLSPVLNITPENILAPIQKVGYQSPAAVRITQFLTPEAFVWLGEKSAELPGLEVRTESNRYYPEGSLASQVLGYIGEATAEELKKHPQWPMGMIVGQLGIEARANEALSGVWGSRLIEVNSLNQELRELGQRPSKGGKNVKLTLDLELQKTAEAALGDRRGAAVALNAKTGEILVMASSPRFDPNMFTKPISQKQWEELQNQDDPFLNRALQGYPPGSTFKIVSSAAGMGSGKFSPDSMQETYGSITVGGITFNEHSGGYGVIGFRDALAFSSNTFYYQLGMAVGPEAIAEWGKRLGIGNTSLDLLGLQEGSEGFIPTPENKEKTYGEPWYLGDTVTMSIGQGAVLATPLELAVMVASIANGGYRVKPHLLEELTHTAKAKPEPTGMKPEAVQVIKEGLISVVEYGTATVMNDGSIPLTGGKTGTSEVLGQTSHSLYVGFGPASKPEIAIAVVVENGGYGSKSAAPVAKAIFQTYFNKSKPVSEAVNAQNTEEPPTP</sequence>
<evidence type="ECO:0000256" key="10">
    <source>
        <dbReference type="ARBA" id="ARBA00022984"/>
    </source>
</evidence>
<dbReference type="InterPro" id="IPR050515">
    <property type="entry name" value="Beta-lactam/transpept"/>
</dbReference>
<evidence type="ECO:0000256" key="5">
    <source>
        <dbReference type="ARBA" id="ARBA00022519"/>
    </source>
</evidence>
<accession>A0A1J1LQE0</accession>
<dbReference type="Proteomes" id="UP000184315">
    <property type="component" value="Unassembled WGS sequence"/>
</dbReference>
<protein>
    <submittedName>
        <fullName evidence="17">Penicillin-binding protein, transpeptidase</fullName>
    </submittedName>
</protein>
<evidence type="ECO:0000256" key="13">
    <source>
        <dbReference type="ARBA" id="ARBA00023316"/>
    </source>
</evidence>
<keyword evidence="13" id="KW-0961">Cell wall biogenesis/degradation</keyword>
<keyword evidence="8" id="KW-0378">Hydrolase</keyword>